<dbReference type="RefSeq" id="WP_349241436.1">
    <property type="nucleotide sequence ID" value="NZ_JAVTTO010000002.1"/>
</dbReference>
<keyword evidence="3" id="KW-1185">Reference proteome</keyword>
<proteinExistence type="predicted"/>
<evidence type="ECO:0000313" key="2">
    <source>
        <dbReference type="EMBL" id="MDT7832186.1"/>
    </source>
</evidence>
<comment type="caution">
    <text evidence="2">The sequence shown here is derived from an EMBL/GenBank/DDBJ whole genome shotgun (WGS) entry which is preliminary data.</text>
</comment>
<keyword evidence="1" id="KW-0472">Membrane</keyword>
<feature type="transmembrane region" description="Helical" evidence="1">
    <location>
        <begin position="164"/>
        <end position="183"/>
    </location>
</feature>
<feature type="transmembrane region" description="Helical" evidence="1">
    <location>
        <begin position="81"/>
        <end position="102"/>
    </location>
</feature>
<feature type="transmembrane region" description="Helical" evidence="1">
    <location>
        <begin position="195"/>
        <end position="214"/>
    </location>
</feature>
<protein>
    <recommendedName>
        <fullName evidence="4">Ceramidase</fullName>
    </recommendedName>
</protein>
<feature type="transmembrane region" description="Helical" evidence="1">
    <location>
        <begin position="54"/>
        <end position="75"/>
    </location>
</feature>
<dbReference type="EMBL" id="JAVTTO010000002">
    <property type="protein sequence ID" value="MDT7832186.1"/>
    <property type="molecule type" value="Genomic_DNA"/>
</dbReference>
<reference evidence="2 3" key="1">
    <citation type="submission" date="2023-09" db="EMBL/GenBank/DDBJ databases">
        <title>Novel taxa isolated from Blanes Bay.</title>
        <authorList>
            <person name="Rey-Velasco X."/>
            <person name="Lucena T."/>
        </authorList>
    </citation>
    <scope>NUCLEOTIDE SEQUENCE [LARGE SCALE GENOMIC DNA]</scope>
    <source>
        <strain evidence="2 3">S356</strain>
    </source>
</reference>
<gene>
    <name evidence="2" type="ORF">RQM59_07320</name>
</gene>
<keyword evidence="1" id="KW-0812">Transmembrane</keyword>
<feature type="transmembrane region" description="Helical" evidence="1">
    <location>
        <begin position="30"/>
        <end position="47"/>
    </location>
</feature>
<evidence type="ECO:0000313" key="3">
    <source>
        <dbReference type="Proteomes" id="UP001257277"/>
    </source>
</evidence>
<keyword evidence="1" id="KW-1133">Transmembrane helix</keyword>
<organism evidence="2 3">
    <name type="scientific">Asprobacillus argus</name>
    <dbReference type="NCBI Taxonomy" id="3076534"/>
    <lineage>
        <taxon>Bacteria</taxon>
        <taxon>Pseudomonadati</taxon>
        <taxon>Bacteroidota</taxon>
        <taxon>Flavobacteriia</taxon>
        <taxon>Flavobacteriales</taxon>
        <taxon>Flavobacteriaceae</taxon>
        <taxon>Asprobacillus</taxon>
    </lineage>
</organism>
<evidence type="ECO:0008006" key="4">
    <source>
        <dbReference type="Google" id="ProtNLM"/>
    </source>
</evidence>
<accession>A0ABU3LFY3</accession>
<name>A0ABU3LFY3_9FLAO</name>
<dbReference type="Proteomes" id="UP001257277">
    <property type="component" value="Unassembled WGS sequence"/>
</dbReference>
<sequence length="224" mass="26387">MLQIQFPNDTGPLYQETIAGRIPVEPFNTFSNLIFLAIIVYFVSKIYKEPKKHVFLWIAIPIIFVSWIGGTIFHATRSHQVWLVMDWLPIMIVCLAGILYFIGKIRKEWWQRILIFLGIFLLTTLPRFIDIPTNYRISVGYTFTGIAVLTPFFWYAYLQRWENVRFLILGLLTFAVAISFRTLDYTLELLPMGTHWLWHLCGGIAVFFLLYYIYKDNLKLIEAD</sequence>
<evidence type="ECO:0000256" key="1">
    <source>
        <dbReference type="SAM" id="Phobius"/>
    </source>
</evidence>
<feature type="transmembrane region" description="Helical" evidence="1">
    <location>
        <begin position="135"/>
        <end position="157"/>
    </location>
</feature>
<feature type="transmembrane region" description="Helical" evidence="1">
    <location>
        <begin position="109"/>
        <end position="129"/>
    </location>
</feature>